<dbReference type="InterPro" id="IPR011029">
    <property type="entry name" value="DEATH-like_dom_sf"/>
</dbReference>
<dbReference type="SUPFAM" id="SSF56112">
    <property type="entry name" value="Protein kinase-like (PK-like)"/>
    <property type="match status" value="1"/>
</dbReference>
<dbReference type="RefSeq" id="XP_035662483.1">
    <property type="nucleotide sequence ID" value="XM_035806590.1"/>
</dbReference>
<keyword evidence="7" id="KW-1185">Reference proteome</keyword>
<dbReference type="Proteomes" id="UP000001554">
    <property type="component" value="Chromosome 19"/>
</dbReference>
<name>A0A9J7KJL0_BRAFL</name>
<evidence type="ECO:0000313" key="8">
    <source>
        <dbReference type="RefSeq" id="XP_035662483.1"/>
    </source>
</evidence>
<dbReference type="GO" id="GO:0004672">
    <property type="term" value="F:protein kinase activity"/>
    <property type="evidence" value="ECO:0007669"/>
    <property type="project" value="InterPro"/>
</dbReference>
<dbReference type="Gene3D" id="1.10.533.10">
    <property type="entry name" value="Death Domain, Fas"/>
    <property type="match status" value="2"/>
</dbReference>
<dbReference type="GO" id="GO:0007165">
    <property type="term" value="P:signal transduction"/>
    <property type="evidence" value="ECO:0007669"/>
    <property type="project" value="InterPro"/>
</dbReference>
<dbReference type="OMA" id="RECCMEV"/>
<dbReference type="InterPro" id="IPR008271">
    <property type="entry name" value="Ser/Thr_kinase_AS"/>
</dbReference>
<dbReference type="Gene3D" id="1.10.510.10">
    <property type="entry name" value="Transferase(Phosphotransferase) domain 1"/>
    <property type="match status" value="1"/>
</dbReference>
<evidence type="ECO:0000256" key="3">
    <source>
        <dbReference type="PROSITE-ProRule" id="PRU10141"/>
    </source>
</evidence>
<evidence type="ECO:0000259" key="5">
    <source>
        <dbReference type="PROSITE" id="PS50011"/>
    </source>
</evidence>
<keyword evidence="8" id="KW-0808">Transferase</keyword>
<dbReference type="PROSITE" id="PS50011">
    <property type="entry name" value="PROTEIN_KINASE_DOM"/>
    <property type="match status" value="1"/>
</dbReference>
<dbReference type="GO" id="GO:0071345">
    <property type="term" value="P:cellular response to cytokine stimulus"/>
    <property type="evidence" value="ECO:0007669"/>
    <property type="project" value="UniProtKB-ARBA"/>
</dbReference>
<dbReference type="CDD" id="cd01670">
    <property type="entry name" value="Death"/>
    <property type="match status" value="2"/>
</dbReference>
<protein>
    <submittedName>
        <fullName evidence="8">Probable tyrosine-protein kinase DDB_G0283397</fullName>
    </submittedName>
</protein>
<dbReference type="AlphaFoldDB" id="A0A9J7KJL0"/>
<dbReference type="GO" id="GO:0045087">
    <property type="term" value="P:innate immune response"/>
    <property type="evidence" value="ECO:0007669"/>
    <property type="project" value="UniProtKB-ARBA"/>
</dbReference>
<feature type="binding site" evidence="3">
    <location>
        <position position="400"/>
    </location>
    <ligand>
        <name>ATP</name>
        <dbReference type="ChEBI" id="CHEBI:30616"/>
    </ligand>
</feature>
<dbReference type="SUPFAM" id="SSF47986">
    <property type="entry name" value="DEATH domain"/>
    <property type="match status" value="2"/>
</dbReference>
<reference evidence="8" key="2">
    <citation type="submission" date="2025-08" db="UniProtKB">
        <authorList>
            <consortium name="RefSeq"/>
        </authorList>
    </citation>
    <scope>IDENTIFICATION</scope>
    <source>
        <strain evidence="8">S238N-H82</strain>
        <tissue evidence="8">Testes</tissue>
    </source>
</reference>
<gene>
    <name evidence="8" type="primary">LOC118406529</name>
</gene>
<keyword evidence="1 3" id="KW-0547">Nucleotide-binding</keyword>
<dbReference type="KEGG" id="bfo:118406529"/>
<dbReference type="PANTHER" id="PTHR15077:SF9">
    <property type="entry name" value="C-TERMINAL OF ROC (COR) DOMAIN-CONTAINING PROTEIN"/>
    <property type="match status" value="1"/>
</dbReference>
<dbReference type="GeneID" id="118406529"/>
<dbReference type="SMART" id="SM00005">
    <property type="entry name" value="DEATH"/>
    <property type="match status" value="1"/>
</dbReference>
<dbReference type="PROSITE" id="PS00108">
    <property type="entry name" value="PROTEIN_KINASE_ST"/>
    <property type="match status" value="1"/>
</dbReference>
<feature type="compositionally biased region" description="Basic and acidic residues" evidence="4">
    <location>
        <begin position="246"/>
        <end position="261"/>
    </location>
</feature>
<keyword evidence="8" id="KW-0418">Kinase</keyword>
<dbReference type="SMART" id="SM00220">
    <property type="entry name" value="S_TKc"/>
    <property type="match status" value="1"/>
</dbReference>
<dbReference type="Pfam" id="PF00069">
    <property type="entry name" value="Pkinase"/>
    <property type="match status" value="1"/>
</dbReference>
<evidence type="ECO:0000259" key="6">
    <source>
        <dbReference type="PROSITE" id="PS50017"/>
    </source>
</evidence>
<keyword evidence="2 3" id="KW-0067">ATP-binding</keyword>
<dbReference type="InterPro" id="IPR016729">
    <property type="entry name" value="FADD"/>
</dbReference>
<dbReference type="Pfam" id="PF00531">
    <property type="entry name" value="Death"/>
    <property type="match status" value="2"/>
</dbReference>
<dbReference type="PROSITE" id="PS50017">
    <property type="entry name" value="DEATH_DOMAIN"/>
    <property type="match status" value="2"/>
</dbReference>
<feature type="domain" description="Death" evidence="6">
    <location>
        <begin position="114"/>
        <end position="197"/>
    </location>
</feature>
<reference evidence="7" key="1">
    <citation type="journal article" date="2020" name="Nat. Ecol. Evol.">
        <title>Deeply conserved synteny resolves early events in vertebrate evolution.</title>
        <authorList>
            <person name="Simakov O."/>
            <person name="Marletaz F."/>
            <person name="Yue J.X."/>
            <person name="O'Connell B."/>
            <person name="Jenkins J."/>
            <person name="Brandt A."/>
            <person name="Calef R."/>
            <person name="Tung C.H."/>
            <person name="Huang T.K."/>
            <person name="Schmutz J."/>
            <person name="Satoh N."/>
            <person name="Yu J.K."/>
            <person name="Putnam N.H."/>
            <person name="Green R.E."/>
            <person name="Rokhsar D.S."/>
        </authorList>
    </citation>
    <scope>NUCLEOTIDE SEQUENCE [LARGE SCALE GENOMIC DNA]</scope>
    <source>
        <strain evidence="7">S238N-H82</strain>
    </source>
</reference>
<evidence type="ECO:0000256" key="4">
    <source>
        <dbReference type="SAM" id="MobiDB-lite"/>
    </source>
</evidence>
<dbReference type="InterPro" id="IPR017441">
    <property type="entry name" value="Protein_kinase_ATP_BS"/>
</dbReference>
<dbReference type="InterPro" id="IPR011009">
    <property type="entry name" value="Kinase-like_dom_sf"/>
</dbReference>
<feature type="region of interest" description="Disordered" evidence="4">
    <location>
        <begin position="222"/>
        <end position="311"/>
    </location>
</feature>
<evidence type="ECO:0000256" key="2">
    <source>
        <dbReference type="ARBA" id="ARBA00022840"/>
    </source>
</evidence>
<sequence>MYRYIKHFFSIIVEQVRGSTRPSAVVHKDPLYVIKENVGLAWKDLARKLGFKEVDIEVIEDKHRDKRECCMEVLTTWRQKHGYDATVGRLWTALQAAELTGVDGEDGSGQFEDMAEFFLIITQRAGPKWKLLAELLGVPPQKIAWVQRKHADDRGRCELALNMWYWDRKSDSSIETLKVAVFNAGLKNAVDAFYGGGADTEEPNQNDDHVDLSSSARFPIQEAPKDHTGTEPMDSSTSRSPQEEVGTERDHTNSKTSRNPEQEEAMDCSTNRVYSQIDSYFGDGQNQPAIGGNGSESRESDVPDAMSVDQSQRECLHGSQINPAAEALSNCLYESGAEPGASADRRQLLSGTGRSNRGIEISRKEFTIERDENGDNKRLGKGSFGTVYLAKWQGALVAVKEFDDEDQTYESFFREMEHLRELRHPHIVQLLGICWQPNSMSYLLMTYVDGVDLGTILFKPSRSPVKVPNTMSVKGKIARDLCSAVSYLHDKHDLVHQDIKPGNVLVSTSQDV</sequence>
<dbReference type="OrthoDB" id="4062651at2759"/>
<feature type="compositionally biased region" description="Polar residues" evidence="4">
    <location>
        <begin position="268"/>
        <end position="288"/>
    </location>
</feature>
<dbReference type="GO" id="GO:0005524">
    <property type="term" value="F:ATP binding"/>
    <property type="evidence" value="ECO:0007669"/>
    <property type="project" value="UniProtKB-UniRule"/>
</dbReference>
<dbReference type="InterPro" id="IPR000488">
    <property type="entry name" value="Death_dom"/>
</dbReference>
<feature type="domain" description="Death" evidence="6">
    <location>
        <begin position="33"/>
        <end position="102"/>
    </location>
</feature>
<dbReference type="PANTHER" id="PTHR15077">
    <property type="entry name" value="FAS-ASSOCIATING DEATH DOMAIN-CONTAINING PROTEIN FADD"/>
    <property type="match status" value="1"/>
</dbReference>
<feature type="domain" description="Protein kinase" evidence="5">
    <location>
        <begin position="373"/>
        <end position="512"/>
    </location>
</feature>
<proteinExistence type="predicted"/>
<dbReference type="InterPro" id="IPR000719">
    <property type="entry name" value="Prot_kinase_dom"/>
</dbReference>
<accession>A0A9J7KJL0</accession>
<evidence type="ECO:0000313" key="7">
    <source>
        <dbReference type="Proteomes" id="UP000001554"/>
    </source>
</evidence>
<evidence type="ECO:0000256" key="1">
    <source>
        <dbReference type="ARBA" id="ARBA00022741"/>
    </source>
</evidence>
<organism evidence="7 8">
    <name type="scientific">Branchiostoma floridae</name>
    <name type="common">Florida lancelet</name>
    <name type="synonym">Amphioxus</name>
    <dbReference type="NCBI Taxonomy" id="7739"/>
    <lineage>
        <taxon>Eukaryota</taxon>
        <taxon>Metazoa</taxon>
        <taxon>Chordata</taxon>
        <taxon>Cephalochordata</taxon>
        <taxon>Leptocardii</taxon>
        <taxon>Amphioxiformes</taxon>
        <taxon>Branchiostomatidae</taxon>
        <taxon>Branchiostoma</taxon>
    </lineage>
</organism>
<dbReference type="PROSITE" id="PS00107">
    <property type="entry name" value="PROTEIN_KINASE_ATP"/>
    <property type="match status" value="1"/>
</dbReference>